<evidence type="ECO:0000313" key="3">
    <source>
        <dbReference type="Proteomes" id="UP000229081"/>
    </source>
</evidence>
<evidence type="ECO:0000256" key="1">
    <source>
        <dbReference type="SAM" id="MobiDB-lite"/>
    </source>
</evidence>
<reference evidence="2 3" key="1">
    <citation type="submission" date="2017-11" db="EMBL/GenBank/DDBJ databases">
        <title>Complete genome sequence of Sphingomonas sp. Strain Cra20, a psychrotolerant potential plant growth promoting rhizobacteria.</title>
        <authorList>
            <person name="Luo Y."/>
        </authorList>
    </citation>
    <scope>NUCLEOTIDE SEQUENCE [LARGE SCALE GENOMIC DNA]</scope>
    <source>
        <strain evidence="2 3">Cra20</strain>
    </source>
</reference>
<proteinExistence type="predicted"/>
<sequence>MSFALLLAATLQSVEPIDLPALDAAIERCERATILPIFAAEARRRSAAVTAFYQEQVQIVAERVATADRRRALRESPSTPPEAPAASDQTLALRQLALDDRQRALDDQRRLETMRQEAVDLKRQYFLMRCPADRKPG</sequence>
<feature type="region of interest" description="Disordered" evidence="1">
    <location>
        <begin position="69"/>
        <end position="89"/>
    </location>
</feature>
<organism evidence="2 3">
    <name type="scientific">Sphingomonas psychrotolerans</name>
    <dbReference type="NCBI Taxonomy" id="1327635"/>
    <lineage>
        <taxon>Bacteria</taxon>
        <taxon>Pseudomonadati</taxon>
        <taxon>Pseudomonadota</taxon>
        <taxon>Alphaproteobacteria</taxon>
        <taxon>Sphingomonadales</taxon>
        <taxon>Sphingomonadaceae</taxon>
        <taxon>Sphingomonas</taxon>
    </lineage>
</organism>
<gene>
    <name evidence="2" type="ORF">CVN68_00610</name>
</gene>
<dbReference type="RefSeq" id="WP_100280490.1">
    <property type="nucleotide sequence ID" value="NZ_CP024923.1"/>
</dbReference>
<dbReference type="KEGG" id="sphc:CVN68_00610"/>
<dbReference type="Proteomes" id="UP000229081">
    <property type="component" value="Chromosome"/>
</dbReference>
<dbReference type="AlphaFoldDB" id="A0A2K8M9W5"/>
<keyword evidence="3" id="KW-1185">Reference proteome</keyword>
<name>A0A2K8M9W5_9SPHN</name>
<dbReference type="EMBL" id="CP024923">
    <property type="protein sequence ID" value="ATY30675.1"/>
    <property type="molecule type" value="Genomic_DNA"/>
</dbReference>
<dbReference type="OrthoDB" id="7571289at2"/>
<protein>
    <submittedName>
        <fullName evidence="2">Uncharacterized protein</fullName>
    </submittedName>
</protein>
<accession>A0A2K8M9W5</accession>
<evidence type="ECO:0000313" key="2">
    <source>
        <dbReference type="EMBL" id="ATY30675.1"/>
    </source>
</evidence>